<name>A0A426USC8_9ACTN</name>
<dbReference type="AlphaFoldDB" id="A0A426USC8"/>
<keyword evidence="1" id="KW-0732">Signal</keyword>
<evidence type="ECO:0000313" key="4">
    <source>
        <dbReference type="Proteomes" id="UP000277256"/>
    </source>
</evidence>
<dbReference type="PANTHER" id="PTHR35882:SF2">
    <property type="entry name" value="PELA"/>
    <property type="match status" value="1"/>
</dbReference>
<keyword evidence="4" id="KW-1185">Reference proteome</keyword>
<dbReference type="PRINTS" id="PR01545">
    <property type="entry name" value="THEMAYE10DUF"/>
</dbReference>
<dbReference type="RefSeq" id="WP_125249762.1">
    <property type="nucleotide sequence ID" value="NZ_RSEB01000007.1"/>
</dbReference>
<dbReference type="InterPro" id="IPR016062">
    <property type="entry name" value="TM1410-rel"/>
</dbReference>
<sequence>MTRRIGAALAAPLLLLAGCTQADADEPDAGTNAGTDAATEAPAAPDGWLYQLSGYEDDALDAVAAAPQTTAVIDLARDGGDGYWTAAEIAALHDAGKTVYAYFSMGSIETYRPEYDAVTASDAGLVLNRWDDWPDEHFVRYWEPDWWDLVMQPRLDQAISAGFDGVYLDVPNAYEEIDLALVPGETRDTLARKMADLVIAADEYTAEYGADRPFAILPQNSPELVHQDGYLDAIDGIGIEELWFLNPDTPCDEDWCAENLDNTRAIHDAGKRILAVDYAADPANRDAACAHYAEEGFWGAVAGVDLDTVYEPCQ</sequence>
<dbReference type="PROSITE" id="PS51257">
    <property type="entry name" value="PROKAR_LIPOPROTEIN"/>
    <property type="match status" value="1"/>
</dbReference>
<proteinExistence type="predicted"/>
<feature type="signal peptide" evidence="1">
    <location>
        <begin position="1"/>
        <end position="24"/>
    </location>
</feature>
<dbReference type="OrthoDB" id="30037at2"/>
<comment type="caution">
    <text evidence="3">The sequence shown here is derived from an EMBL/GenBank/DDBJ whole genome shotgun (WGS) entry which is preliminary data.</text>
</comment>
<dbReference type="InterPro" id="IPR004352">
    <property type="entry name" value="GH114_TIM-barrel"/>
</dbReference>
<dbReference type="Gene3D" id="3.20.20.70">
    <property type="entry name" value="Aldolase class I"/>
    <property type="match status" value="1"/>
</dbReference>
<feature type="chain" id="PRO_5019518883" evidence="1">
    <location>
        <begin position="25"/>
        <end position="314"/>
    </location>
</feature>
<dbReference type="InterPro" id="IPR013785">
    <property type="entry name" value="Aldolase_TIM"/>
</dbReference>
<accession>A0A426USC8</accession>
<organism evidence="3 4">
    <name type="scientific">Glycomyces terrestris</name>
    <dbReference type="NCBI Taxonomy" id="2493553"/>
    <lineage>
        <taxon>Bacteria</taxon>
        <taxon>Bacillati</taxon>
        <taxon>Actinomycetota</taxon>
        <taxon>Actinomycetes</taxon>
        <taxon>Glycomycetales</taxon>
        <taxon>Glycomycetaceae</taxon>
        <taxon>Glycomyces</taxon>
    </lineage>
</organism>
<protein>
    <submittedName>
        <fullName evidence="3">Glycoside hydrolase</fullName>
    </submittedName>
</protein>
<gene>
    <name evidence="3" type="ORF">EIW28_21425</name>
</gene>
<feature type="domain" description="Glycoside-hydrolase family GH114 TIM-barrel" evidence="2">
    <location>
        <begin position="48"/>
        <end position="307"/>
    </location>
</feature>
<dbReference type="SUPFAM" id="SSF51445">
    <property type="entry name" value="(Trans)glycosidases"/>
    <property type="match status" value="1"/>
</dbReference>
<reference evidence="3 4" key="1">
    <citation type="submission" date="2018-12" db="EMBL/GenBank/DDBJ databases">
        <title>Glycomyces sp. YIM 121974 draft genome.</title>
        <authorList>
            <person name="Li Q."/>
        </authorList>
    </citation>
    <scope>NUCLEOTIDE SEQUENCE [LARGE SCALE GENOMIC DNA]</scope>
    <source>
        <strain evidence="3 4">YIM 121974</strain>
    </source>
</reference>
<dbReference type="InterPro" id="IPR017853">
    <property type="entry name" value="GH"/>
</dbReference>
<dbReference type="PANTHER" id="PTHR35882">
    <property type="entry name" value="PELA"/>
    <property type="match status" value="1"/>
</dbReference>
<dbReference type="Pfam" id="PF03537">
    <property type="entry name" value="Glyco_hydro_114"/>
    <property type="match status" value="1"/>
</dbReference>
<keyword evidence="3" id="KW-0378">Hydrolase</keyword>
<evidence type="ECO:0000259" key="2">
    <source>
        <dbReference type="Pfam" id="PF03537"/>
    </source>
</evidence>
<evidence type="ECO:0000256" key="1">
    <source>
        <dbReference type="SAM" id="SignalP"/>
    </source>
</evidence>
<dbReference type="EMBL" id="RSEB01000007">
    <property type="protein sequence ID" value="RRR96406.1"/>
    <property type="molecule type" value="Genomic_DNA"/>
</dbReference>
<dbReference type="GO" id="GO:0016787">
    <property type="term" value="F:hydrolase activity"/>
    <property type="evidence" value="ECO:0007669"/>
    <property type="project" value="UniProtKB-KW"/>
</dbReference>
<evidence type="ECO:0000313" key="3">
    <source>
        <dbReference type="EMBL" id="RRR96406.1"/>
    </source>
</evidence>
<dbReference type="Proteomes" id="UP000277256">
    <property type="component" value="Unassembled WGS sequence"/>
</dbReference>